<proteinExistence type="predicted"/>
<keyword evidence="3" id="KW-1185">Reference proteome</keyword>
<name>A0AAV2P9Y5_9HYME</name>
<keyword evidence="1" id="KW-1133">Transmembrane helix</keyword>
<dbReference type="EMBL" id="OZ034832">
    <property type="protein sequence ID" value="CAL1688844.1"/>
    <property type="molecule type" value="Genomic_DNA"/>
</dbReference>
<reference evidence="2" key="1">
    <citation type="submission" date="2024-04" db="EMBL/GenBank/DDBJ databases">
        <authorList>
            <consortium name="Molecular Ecology Group"/>
        </authorList>
    </citation>
    <scope>NUCLEOTIDE SEQUENCE</scope>
</reference>
<accession>A0AAV2P9Y5</accession>
<sequence>MISEICDVHISENRCRPNIRLECNNIDRCKGSLSIAGALYPPHLRNTKAKDTLLLTVKITLPIFTVSVLSVTPPLPSLFVSFFNLLLNYLVISVDCVFCIVISRLRIYFFFFTRRR</sequence>
<keyword evidence="1" id="KW-0472">Membrane</keyword>
<evidence type="ECO:0000256" key="1">
    <source>
        <dbReference type="SAM" id="Phobius"/>
    </source>
</evidence>
<evidence type="ECO:0000313" key="3">
    <source>
        <dbReference type="Proteomes" id="UP001497644"/>
    </source>
</evidence>
<evidence type="ECO:0000313" key="2">
    <source>
        <dbReference type="EMBL" id="CAL1688844.1"/>
    </source>
</evidence>
<dbReference type="AlphaFoldDB" id="A0AAV2P9Y5"/>
<dbReference type="Proteomes" id="UP001497644">
    <property type="component" value="Chromosome 9"/>
</dbReference>
<feature type="transmembrane region" description="Helical" evidence="1">
    <location>
        <begin position="53"/>
        <end position="75"/>
    </location>
</feature>
<gene>
    <name evidence="2" type="ORF">LPLAT_LOCUS13880</name>
</gene>
<protein>
    <submittedName>
        <fullName evidence="2">Uncharacterized protein</fullName>
    </submittedName>
</protein>
<feature type="transmembrane region" description="Helical" evidence="1">
    <location>
        <begin position="87"/>
        <end position="111"/>
    </location>
</feature>
<keyword evidence="1" id="KW-0812">Transmembrane</keyword>
<organism evidence="2 3">
    <name type="scientific">Lasius platythorax</name>
    <dbReference type="NCBI Taxonomy" id="488582"/>
    <lineage>
        <taxon>Eukaryota</taxon>
        <taxon>Metazoa</taxon>
        <taxon>Ecdysozoa</taxon>
        <taxon>Arthropoda</taxon>
        <taxon>Hexapoda</taxon>
        <taxon>Insecta</taxon>
        <taxon>Pterygota</taxon>
        <taxon>Neoptera</taxon>
        <taxon>Endopterygota</taxon>
        <taxon>Hymenoptera</taxon>
        <taxon>Apocrita</taxon>
        <taxon>Aculeata</taxon>
        <taxon>Formicoidea</taxon>
        <taxon>Formicidae</taxon>
        <taxon>Formicinae</taxon>
        <taxon>Lasius</taxon>
        <taxon>Lasius</taxon>
    </lineage>
</organism>